<keyword evidence="9" id="KW-1278">Translocase</keyword>
<keyword evidence="9" id="KW-0830">Ubiquinone</keyword>
<evidence type="ECO:0000313" key="11">
    <source>
        <dbReference type="EMBL" id="ABD19467.1"/>
    </source>
</evidence>
<dbReference type="EMBL" id="DQ340844">
    <property type="protein sequence ID" value="ABD19454.1"/>
    <property type="molecule type" value="Genomic_DNA"/>
</dbReference>
<dbReference type="Gene3D" id="1.20.58.1610">
    <property type="entry name" value="NADH:ubiquinone/plastoquinone oxidoreductase, chain 3"/>
    <property type="match status" value="1"/>
</dbReference>
<comment type="subcellular location">
    <subcellularLocation>
        <location evidence="1">Membrane</location>
    </subcellularLocation>
    <subcellularLocation>
        <location evidence="9">Mitochondrion membrane</location>
        <topology evidence="9">Multi-pass membrane protein</topology>
    </subcellularLocation>
</comment>
<evidence type="ECO:0000256" key="9">
    <source>
        <dbReference type="RuleBase" id="RU003640"/>
    </source>
</evidence>
<evidence type="ECO:0000256" key="8">
    <source>
        <dbReference type="ARBA" id="ARBA00049551"/>
    </source>
</evidence>
<comment type="function">
    <text evidence="9">Core subunit of the mitochondrial membrane respiratory chain NADH dehydrogenase (Complex I) which catalyzes electron transfer from NADH through the respiratory chain, using ubiquinone as an electron acceptor. Essential for the catalytic activity of complex I.</text>
</comment>
<geneLocation type="mitochondrion" evidence="11"/>
<dbReference type="EMBL" id="DQ340845">
    <property type="protein sequence ID" value="ABD19467.1"/>
    <property type="molecule type" value="Genomic_DNA"/>
</dbReference>
<dbReference type="PANTHER" id="PTHR11058">
    <property type="entry name" value="NADH-UBIQUINONE OXIDOREDUCTASE CHAIN 3"/>
    <property type="match status" value="1"/>
</dbReference>
<keyword evidence="9" id="KW-0679">Respiratory chain</keyword>
<dbReference type="GO" id="GO:0030964">
    <property type="term" value="C:NADH dehydrogenase complex"/>
    <property type="evidence" value="ECO:0007669"/>
    <property type="project" value="TreeGrafter"/>
</dbReference>
<keyword evidence="4 9" id="KW-0813">Transport</keyword>
<evidence type="ECO:0000256" key="2">
    <source>
        <dbReference type="ARBA" id="ARBA00008472"/>
    </source>
</evidence>
<dbReference type="GO" id="GO:0031966">
    <property type="term" value="C:mitochondrial membrane"/>
    <property type="evidence" value="ECO:0007669"/>
    <property type="project" value="UniProtKB-SubCell"/>
</dbReference>
<organism evidence="11">
    <name type="scientific">Daphnia melanica</name>
    <dbReference type="NCBI Taxonomy" id="121629"/>
    <lineage>
        <taxon>Eukaryota</taxon>
        <taxon>Metazoa</taxon>
        <taxon>Ecdysozoa</taxon>
        <taxon>Arthropoda</taxon>
        <taxon>Crustacea</taxon>
        <taxon>Branchiopoda</taxon>
        <taxon>Diplostraca</taxon>
        <taxon>Cladocera</taxon>
        <taxon>Anomopoda</taxon>
        <taxon>Daphniidae</taxon>
        <taxon>Daphnia</taxon>
    </lineage>
</organism>
<comment type="catalytic activity">
    <reaction evidence="8 9">
        <text>a ubiquinone + NADH + 5 H(+)(in) = a ubiquinol + NAD(+) + 4 H(+)(out)</text>
        <dbReference type="Rhea" id="RHEA:29091"/>
        <dbReference type="Rhea" id="RHEA-COMP:9565"/>
        <dbReference type="Rhea" id="RHEA-COMP:9566"/>
        <dbReference type="ChEBI" id="CHEBI:15378"/>
        <dbReference type="ChEBI" id="CHEBI:16389"/>
        <dbReference type="ChEBI" id="CHEBI:17976"/>
        <dbReference type="ChEBI" id="CHEBI:57540"/>
        <dbReference type="ChEBI" id="CHEBI:57945"/>
        <dbReference type="EC" id="7.1.1.2"/>
    </reaction>
</comment>
<dbReference type="PANTHER" id="PTHR11058:SF9">
    <property type="entry name" value="NADH-UBIQUINONE OXIDOREDUCTASE CHAIN 3"/>
    <property type="match status" value="1"/>
</dbReference>
<comment type="similarity">
    <text evidence="2 9">Belongs to the complex I subunit 3 family.</text>
</comment>
<dbReference type="InterPro" id="IPR000440">
    <property type="entry name" value="NADH_UbQ/plastoQ_OxRdtase_su3"/>
</dbReference>
<keyword evidence="9" id="KW-0249">Electron transport</keyword>
<dbReference type="InterPro" id="IPR038430">
    <property type="entry name" value="NDAH_ubi_oxred_su3_sf"/>
</dbReference>
<protein>
    <recommendedName>
        <fullName evidence="3 9">NADH-ubiquinone oxidoreductase chain 3</fullName>
        <ecNumber evidence="9">7.1.1.2</ecNumber>
    </recommendedName>
</protein>
<feature type="transmembrane region" description="Helical" evidence="9">
    <location>
        <begin position="87"/>
        <end position="105"/>
    </location>
</feature>
<feature type="transmembrane region" description="Helical" evidence="9">
    <location>
        <begin position="6"/>
        <end position="25"/>
    </location>
</feature>
<sequence>MFQLMIFTPLILTISSVVLVLSLVLSKKSKMNREKSSPFECGFDANSNQRLPFSLRFFLVTIIFLIFDVEIVILFPAIQSIFTSQEFYWNFIFISFLIILLGGLFHEWKQGSLNWAI</sequence>
<accession>Q2F1P4</accession>
<feature type="transmembrane region" description="Helical" evidence="9">
    <location>
        <begin position="57"/>
        <end position="81"/>
    </location>
</feature>
<proteinExistence type="inferred from homology"/>
<reference evidence="11" key="1">
    <citation type="journal article" date="2006" name="Science">
        <title>Transitions to asexuality result in excess amino acid substitutions.</title>
        <authorList>
            <person name="Paland S."/>
            <person name="Lynch M."/>
        </authorList>
    </citation>
    <scope>NUCLEOTIDE SEQUENCE</scope>
    <source>
        <strain evidence="10">2</strain>
        <strain evidence="11">3</strain>
    </source>
</reference>
<dbReference type="AlphaFoldDB" id="Q2F1P4"/>
<gene>
    <name evidence="11" type="primary">ND3</name>
</gene>
<dbReference type="EC" id="7.1.1.2" evidence="9"/>
<evidence type="ECO:0000256" key="5">
    <source>
        <dbReference type="ARBA" id="ARBA00022692"/>
    </source>
</evidence>
<evidence type="ECO:0000256" key="6">
    <source>
        <dbReference type="ARBA" id="ARBA00022989"/>
    </source>
</evidence>
<dbReference type="Pfam" id="PF00507">
    <property type="entry name" value="Oxidored_q4"/>
    <property type="match status" value="1"/>
</dbReference>
<evidence type="ECO:0000256" key="4">
    <source>
        <dbReference type="ARBA" id="ARBA00022448"/>
    </source>
</evidence>
<evidence type="ECO:0000256" key="1">
    <source>
        <dbReference type="ARBA" id="ARBA00004370"/>
    </source>
</evidence>
<keyword evidence="6 9" id="KW-1133">Transmembrane helix</keyword>
<keyword evidence="7 9" id="KW-0472">Membrane</keyword>
<evidence type="ECO:0000256" key="7">
    <source>
        <dbReference type="ARBA" id="ARBA00023136"/>
    </source>
</evidence>
<keyword evidence="5 9" id="KW-0812">Transmembrane</keyword>
<keyword evidence="9" id="KW-0520">NAD</keyword>
<keyword evidence="9 11" id="KW-0496">Mitochondrion</keyword>
<evidence type="ECO:0000256" key="3">
    <source>
        <dbReference type="ARBA" id="ARBA00021007"/>
    </source>
</evidence>
<evidence type="ECO:0000313" key="10">
    <source>
        <dbReference type="EMBL" id="ABD19454.1"/>
    </source>
</evidence>
<name>Q2F1P4_9CRUS</name>
<dbReference type="GO" id="GO:0008137">
    <property type="term" value="F:NADH dehydrogenase (ubiquinone) activity"/>
    <property type="evidence" value="ECO:0007669"/>
    <property type="project" value="UniProtKB-UniRule"/>
</dbReference>